<dbReference type="EMBL" id="OB660665">
    <property type="protein sequence ID" value="CAD7225799.1"/>
    <property type="molecule type" value="Genomic_DNA"/>
</dbReference>
<accession>A0A7R8WBF4</accession>
<gene>
    <name evidence="1" type="ORF">CTOB1V02_LOCUS3731</name>
</gene>
<sequence>MLDSALDAALYLELWEEAAEYGRQGLLGYKHYLPHYHPLLGCHLLVQGKLEKFLERDPRQVLSLLEEACEILGVTHGKGHSFCHTEAYPLLHDTQAMVHSLMSGQLPPPSTVTS</sequence>
<dbReference type="AlphaFoldDB" id="A0A7R8WBF4"/>
<name>A0A7R8WBF4_9CRUS</name>
<dbReference type="Gene3D" id="1.25.40.10">
    <property type="entry name" value="Tetratricopeptide repeat domain"/>
    <property type="match status" value="1"/>
</dbReference>
<organism evidence="1">
    <name type="scientific">Cyprideis torosa</name>
    <dbReference type="NCBI Taxonomy" id="163714"/>
    <lineage>
        <taxon>Eukaryota</taxon>
        <taxon>Metazoa</taxon>
        <taxon>Ecdysozoa</taxon>
        <taxon>Arthropoda</taxon>
        <taxon>Crustacea</taxon>
        <taxon>Oligostraca</taxon>
        <taxon>Ostracoda</taxon>
        <taxon>Podocopa</taxon>
        <taxon>Podocopida</taxon>
        <taxon>Cytherocopina</taxon>
        <taxon>Cytheroidea</taxon>
        <taxon>Cytherideidae</taxon>
        <taxon>Cyprideis</taxon>
    </lineage>
</organism>
<dbReference type="InterPro" id="IPR011990">
    <property type="entry name" value="TPR-like_helical_dom_sf"/>
</dbReference>
<reference evidence="1" key="1">
    <citation type="submission" date="2020-11" db="EMBL/GenBank/DDBJ databases">
        <authorList>
            <person name="Tran Van P."/>
        </authorList>
    </citation>
    <scope>NUCLEOTIDE SEQUENCE</scope>
</reference>
<dbReference type="OrthoDB" id="265717at2759"/>
<protein>
    <submittedName>
        <fullName evidence="1">Uncharacterized protein</fullName>
    </submittedName>
</protein>
<proteinExistence type="predicted"/>
<evidence type="ECO:0000313" key="1">
    <source>
        <dbReference type="EMBL" id="CAD7225799.1"/>
    </source>
</evidence>